<dbReference type="OrthoDB" id="5421902at2759"/>
<gene>
    <name evidence="2" type="ORF">PCON_06594</name>
</gene>
<name>U4KXV6_PYROM</name>
<accession>U4KXV6</accession>
<evidence type="ECO:0000313" key="3">
    <source>
        <dbReference type="Proteomes" id="UP000018144"/>
    </source>
</evidence>
<feature type="compositionally biased region" description="Acidic residues" evidence="1">
    <location>
        <begin position="493"/>
        <end position="503"/>
    </location>
</feature>
<evidence type="ECO:0008006" key="4">
    <source>
        <dbReference type="Google" id="ProtNLM"/>
    </source>
</evidence>
<organism evidence="2 3">
    <name type="scientific">Pyronema omphalodes (strain CBS 100304)</name>
    <name type="common">Pyronema confluens</name>
    <dbReference type="NCBI Taxonomy" id="1076935"/>
    <lineage>
        <taxon>Eukaryota</taxon>
        <taxon>Fungi</taxon>
        <taxon>Dikarya</taxon>
        <taxon>Ascomycota</taxon>
        <taxon>Pezizomycotina</taxon>
        <taxon>Pezizomycetes</taxon>
        <taxon>Pezizales</taxon>
        <taxon>Pyronemataceae</taxon>
        <taxon>Pyronema</taxon>
    </lineage>
</organism>
<protein>
    <recommendedName>
        <fullName evidence="4">F-box domain-containing protein</fullName>
    </recommendedName>
</protein>
<dbReference type="EMBL" id="HF935330">
    <property type="protein sequence ID" value="CCX07007.1"/>
    <property type="molecule type" value="Genomic_DNA"/>
</dbReference>
<dbReference type="AlphaFoldDB" id="U4KXV6"/>
<reference evidence="2 3" key="1">
    <citation type="journal article" date="2013" name="PLoS Genet.">
        <title>The genome and development-dependent transcriptomes of Pyronema confluens: a window into fungal evolution.</title>
        <authorList>
            <person name="Traeger S."/>
            <person name="Altegoer F."/>
            <person name="Freitag M."/>
            <person name="Gabaldon T."/>
            <person name="Kempken F."/>
            <person name="Kumar A."/>
            <person name="Marcet-Houben M."/>
            <person name="Poggeler S."/>
            <person name="Stajich J.E."/>
            <person name="Nowrousian M."/>
        </authorList>
    </citation>
    <scope>NUCLEOTIDE SEQUENCE [LARGE SCALE GENOMIC DNA]</scope>
    <source>
        <strain evidence="3">CBS 100304</strain>
        <tissue evidence="2">Vegetative mycelium</tissue>
    </source>
</reference>
<dbReference type="Proteomes" id="UP000018144">
    <property type="component" value="Unassembled WGS sequence"/>
</dbReference>
<dbReference type="OMA" id="THECLIM"/>
<evidence type="ECO:0000313" key="2">
    <source>
        <dbReference type="EMBL" id="CCX07007.1"/>
    </source>
</evidence>
<proteinExistence type="predicted"/>
<evidence type="ECO:0000256" key="1">
    <source>
        <dbReference type="SAM" id="MobiDB-lite"/>
    </source>
</evidence>
<sequence>MPASMDSLPPEILRMILTPSKEPDLQLFSSRADYPYETRNSIRALYYRPTNPLYFAHPSYLRLRLVNRTFNDIVKPFVYEDVEIDSLEASLTRLTNISNDPETRRYVKNYTYSFVRELFLPGMAQEYTYIMSLPDNQHAAGYQHLGDENIQKRLAHYGRQLEFTNIEEASLAAMDNLPNVEKLVLTVPPTATLIDVPYRDGPYRTVKWGPIMFQTFLKIAGLRARSERLKSVKELEIYGVTHECLIMAPSTFQAGLEGMGTVENLIFHINPLMPEPALTVLARLLHAAKDLRSLHLDRHQNLDHGEYYNDISLRSVISPPRLYRSCNARDPVPPPVVSWPHLSIVHIGGAVFSAPLMIAFLEEHAQTLTSLTLRRCIIKPIGIYSCPHHDHPPSSPDRENEADPETETWPFVFRRFHKVLPKPLKFAIFNQLIADSDVHPHFPNREAIDWAKYLTGNMGMEPDREECLGDDCHLCNPDDDDEDMDPYFGPGDDLFDDGSDPSDETGSSFGFNDHMYPGDHEWFEDEEDDLSETDSEDMDEDHVGQAGDMVHSMVYGAIQVLNEAIASGQDVDVALSQAIQTFQNADLTANLPPALANATSALLAAAAPAIPAPADEDGIPIVQAGAEED</sequence>
<keyword evidence="3" id="KW-1185">Reference proteome</keyword>
<feature type="region of interest" description="Disordered" evidence="1">
    <location>
        <begin position="489"/>
        <end position="512"/>
    </location>
</feature>